<name>A0ABY4X1N0_9GAMM</name>
<dbReference type="InterPro" id="IPR006597">
    <property type="entry name" value="Sel1-like"/>
</dbReference>
<evidence type="ECO:0000313" key="1">
    <source>
        <dbReference type="EMBL" id="USH05154.1"/>
    </source>
</evidence>
<dbReference type="SUPFAM" id="SSF81901">
    <property type="entry name" value="HCP-like"/>
    <property type="match status" value="1"/>
</dbReference>
<sequence>MKKIFMVFWLGSFLIGCKSTSDELTWKVKFENQVQLANNGDPEEINILGVMHAKGLGTVQDDYKAVEYYKKAAGLGHSQAKVNLGYMYENGRGVEKDYSAAIELYREAMLDGNTRAMRNLGWATVMGHGVEKNKEDALLLWEKCAALGDKECSEAHAMFSSGIIP</sequence>
<dbReference type="PROSITE" id="PS51257">
    <property type="entry name" value="PROKAR_LIPOPROTEIN"/>
    <property type="match status" value="1"/>
</dbReference>
<keyword evidence="2" id="KW-1185">Reference proteome</keyword>
<gene>
    <name evidence="1" type="ORF">K6Q96_18205</name>
</gene>
<dbReference type="RefSeq" id="WP_251881633.1">
    <property type="nucleotide sequence ID" value="NZ_CP082276.1"/>
</dbReference>
<reference evidence="1" key="1">
    <citation type="submission" date="2021-08" db="EMBL/GenBank/DDBJ databases">
        <authorList>
            <person name="Sakaguchi M."/>
            <person name="Kikuchi T."/>
            <person name="Urbanczyk H."/>
        </authorList>
    </citation>
    <scope>NUCLEOTIDE SEQUENCE</scope>
    <source>
        <strain evidence="1">020920N</strain>
    </source>
</reference>
<organism evidence="1 2">
    <name type="scientific">Grimontia kaedaensis</name>
    <dbReference type="NCBI Taxonomy" id="2872157"/>
    <lineage>
        <taxon>Bacteria</taxon>
        <taxon>Pseudomonadati</taxon>
        <taxon>Pseudomonadota</taxon>
        <taxon>Gammaproteobacteria</taxon>
        <taxon>Vibrionales</taxon>
        <taxon>Vibrionaceae</taxon>
        <taxon>Grimontia</taxon>
    </lineage>
</organism>
<accession>A0ABY4X1N0</accession>
<dbReference type="InterPro" id="IPR052945">
    <property type="entry name" value="Mitotic_Regulator"/>
</dbReference>
<dbReference type="EMBL" id="CP082276">
    <property type="protein sequence ID" value="USH05154.1"/>
    <property type="molecule type" value="Genomic_DNA"/>
</dbReference>
<evidence type="ECO:0000313" key="2">
    <source>
        <dbReference type="Proteomes" id="UP001056255"/>
    </source>
</evidence>
<dbReference type="InterPro" id="IPR011990">
    <property type="entry name" value="TPR-like_helical_dom_sf"/>
</dbReference>
<proteinExistence type="predicted"/>
<protein>
    <submittedName>
        <fullName evidence="1">Sel1 repeat family protein</fullName>
    </submittedName>
</protein>
<dbReference type="SMART" id="SM00671">
    <property type="entry name" value="SEL1"/>
    <property type="match status" value="3"/>
</dbReference>
<dbReference type="PANTHER" id="PTHR43628:SF1">
    <property type="entry name" value="CHITIN SYNTHASE REGULATORY FACTOR 2-RELATED"/>
    <property type="match status" value="1"/>
</dbReference>
<dbReference type="Proteomes" id="UP001056255">
    <property type="component" value="Chromosome II"/>
</dbReference>
<dbReference type="Pfam" id="PF08238">
    <property type="entry name" value="Sel1"/>
    <property type="match status" value="3"/>
</dbReference>
<dbReference type="Gene3D" id="1.25.40.10">
    <property type="entry name" value="Tetratricopeptide repeat domain"/>
    <property type="match status" value="1"/>
</dbReference>
<dbReference type="PANTHER" id="PTHR43628">
    <property type="entry name" value="ACTIVATOR OF C KINASE PROTEIN 1-RELATED"/>
    <property type="match status" value="1"/>
</dbReference>